<name>A0A6A4STL7_SCOMX</name>
<organism evidence="1 2">
    <name type="scientific">Scophthalmus maximus</name>
    <name type="common">Turbot</name>
    <name type="synonym">Psetta maxima</name>
    <dbReference type="NCBI Taxonomy" id="52904"/>
    <lineage>
        <taxon>Eukaryota</taxon>
        <taxon>Metazoa</taxon>
        <taxon>Chordata</taxon>
        <taxon>Craniata</taxon>
        <taxon>Vertebrata</taxon>
        <taxon>Euteleostomi</taxon>
        <taxon>Actinopterygii</taxon>
        <taxon>Neopterygii</taxon>
        <taxon>Teleostei</taxon>
        <taxon>Neoteleostei</taxon>
        <taxon>Acanthomorphata</taxon>
        <taxon>Carangaria</taxon>
        <taxon>Pleuronectiformes</taxon>
        <taxon>Pleuronectoidei</taxon>
        <taxon>Scophthalmidae</taxon>
        <taxon>Scophthalmus</taxon>
    </lineage>
</organism>
<dbReference type="Proteomes" id="UP000438429">
    <property type="component" value="Unassembled WGS sequence"/>
</dbReference>
<comment type="caution">
    <text evidence="1">The sequence shown here is derived from an EMBL/GenBank/DDBJ whole genome shotgun (WGS) entry which is preliminary data.</text>
</comment>
<reference evidence="1 2" key="1">
    <citation type="submission" date="2019-06" db="EMBL/GenBank/DDBJ databases">
        <title>Draft genomes of female and male turbot (Scophthalmus maximus).</title>
        <authorList>
            <person name="Xu H."/>
            <person name="Xu X.-W."/>
            <person name="Shao C."/>
            <person name="Chen S."/>
        </authorList>
    </citation>
    <scope>NUCLEOTIDE SEQUENCE [LARGE SCALE GENOMIC DNA]</scope>
    <source>
        <strain evidence="1">Ysfricsl-2016a</strain>
        <tissue evidence="1">Blood</tissue>
    </source>
</reference>
<evidence type="ECO:0000313" key="2">
    <source>
        <dbReference type="Proteomes" id="UP000438429"/>
    </source>
</evidence>
<accession>A0A6A4STL7</accession>
<dbReference type="AlphaFoldDB" id="A0A6A4STL7"/>
<gene>
    <name evidence="1" type="ORF">F2P81_010177</name>
</gene>
<proteinExistence type="predicted"/>
<sequence length="113" mass="13417">MASPFKFKILDERFKDIVYKMCKSFDHYRKTLVCCHWKIMLQHIMANVCSRVWFMRTGGAWDRSTNLTMANPLYSALTAFDVAHDRNVERFKLELSMHRRCLSQLLPSSPYMC</sequence>
<dbReference type="EMBL" id="VEVO01000009">
    <property type="protein sequence ID" value="KAF0037303.1"/>
    <property type="molecule type" value="Genomic_DNA"/>
</dbReference>
<protein>
    <submittedName>
        <fullName evidence="1">Uncharacterized protein</fullName>
    </submittedName>
</protein>
<evidence type="ECO:0000313" key="1">
    <source>
        <dbReference type="EMBL" id="KAF0037303.1"/>
    </source>
</evidence>